<dbReference type="SMART" id="SM00220">
    <property type="entry name" value="S_TKc"/>
    <property type="match status" value="1"/>
</dbReference>
<reference evidence="7" key="1">
    <citation type="submission" date="2023-07" db="EMBL/GenBank/DDBJ databases">
        <title>Sequencing the genomes of 1000 actinobacteria strains.</title>
        <authorList>
            <person name="Klenk H.-P."/>
        </authorList>
    </citation>
    <scope>NUCLEOTIDE SEQUENCE</scope>
    <source>
        <strain evidence="7">DSM 13988</strain>
    </source>
</reference>
<dbReference type="Proteomes" id="UP001247307">
    <property type="component" value="Unassembled WGS sequence"/>
</dbReference>
<keyword evidence="2" id="KW-0547">Nucleotide-binding</keyword>
<organism evidence="7 8">
    <name type="scientific">Falsarthrobacter nasiphocae</name>
    <dbReference type="NCBI Taxonomy" id="189863"/>
    <lineage>
        <taxon>Bacteria</taxon>
        <taxon>Bacillati</taxon>
        <taxon>Actinomycetota</taxon>
        <taxon>Actinomycetes</taxon>
        <taxon>Micrococcales</taxon>
        <taxon>Micrococcaceae</taxon>
        <taxon>Falsarthrobacter</taxon>
    </lineage>
</organism>
<keyword evidence="3 7" id="KW-0418">Kinase</keyword>
<keyword evidence="7" id="KW-0723">Serine/threonine-protein kinase</keyword>
<dbReference type="InterPro" id="IPR000719">
    <property type="entry name" value="Prot_kinase_dom"/>
</dbReference>
<evidence type="ECO:0000256" key="1">
    <source>
        <dbReference type="ARBA" id="ARBA00022679"/>
    </source>
</evidence>
<dbReference type="GO" id="GO:0004674">
    <property type="term" value="F:protein serine/threonine kinase activity"/>
    <property type="evidence" value="ECO:0007669"/>
    <property type="project" value="UniProtKB-KW"/>
</dbReference>
<keyword evidence="1" id="KW-0808">Transferase</keyword>
<protein>
    <submittedName>
        <fullName evidence="7">Serine/threonine protein kinase</fullName>
    </submittedName>
</protein>
<feature type="region of interest" description="Disordered" evidence="5">
    <location>
        <begin position="180"/>
        <end position="202"/>
    </location>
</feature>
<keyword evidence="4" id="KW-0067">ATP-binding</keyword>
<dbReference type="SUPFAM" id="SSF56112">
    <property type="entry name" value="Protein kinase-like (PK-like)"/>
    <property type="match status" value="1"/>
</dbReference>
<dbReference type="InterPro" id="IPR051681">
    <property type="entry name" value="Ser/Thr_Kinases-Pseudokinases"/>
</dbReference>
<accession>A0AAE3YCB4</accession>
<dbReference type="PANTHER" id="PTHR44329:SF288">
    <property type="entry name" value="MITOGEN-ACTIVATED PROTEIN KINASE KINASE KINASE 20"/>
    <property type="match status" value="1"/>
</dbReference>
<dbReference type="PANTHER" id="PTHR44329">
    <property type="entry name" value="SERINE/THREONINE-PROTEIN KINASE TNNI3K-RELATED"/>
    <property type="match status" value="1"/>
</dbReference>
<dbReference type="GO" id="GO:0005524">
    <property type="term" value="F:ATP binding"/>
    <property type="evidence" value="ECO:0007669"/>
    <property type="project" value="UniProtKB-KW"/>
</dbReference>
<evidence type="ECO:0000313" key="8">
    <source>
        <dbReference type="Proteomes" id="UP001247307"/>
    </source>
</evidence>
<feature type="domain" description="Protein kinase" evidence="6">
    <location>
        <begin position="1"/>
        <end position="202"/>
    </location>
</feature>
<dbReference type="RefSeq" id="WP_309848900.1">
    <property type="nucleotide sequence ID" value="NZ_BAAAIU010000004.1"/>
</dbReference>
<evidence type="ECO:0000259" key="6">
    <source>
        <dbReference type="PROSITE" id="PS50011"/>
    </source>
</evidence>
<dbReference type="InterPro" id="IPR011009">
    <property type="entry name" value="Kinase-like_dom_sf"/>
</dbReference>
<dbReference type="Pfam" id="PF00069">
    <property type="entry name" value="Pkinase"/>
    <property type="match status" value="1"/>
</dbReference>
<evidence type="ECO:0000313" key="7">
    <source>
        <dbReference type="EMBL" id="MDR6891288.1"/>
    </source>
</evidence>
<evidence type="ECO:0000256" key="5">
    <source>
        <dbReference type="SAM" id="MobiDB-lite"/>
    </source>
</evidence>
<keyword evidence="8" id="KW-1185">Reference proteome</keyword>
<evidence type="ECO:0000256" key="3">
    <source>
        <dbReference type="ARBA" id="ARBA00022777"/>
    </source>
</evidence>
<dbReference type="PROSITE" id="PS50011">
    <property type="entry name" value="PROTEIN_KINASE_DOM"/>
    <property type="match status" value="1"/>
</dbReference>
<dbReference type="Gene3D" id="1.10.510.10">
    <property type="entry name" value="Transferase(Phosphotransferase) domain 1"/>
    <property type="match status" value="1"/>
</dbReference>
<name>A0AAE3YCB4_9MICC</name>
<evidence type="ECO:0000256" key="4">
    <source>
        <dbReference type="ARBA" id="ARBA00022840"/>
    </source>
</evidence>
<evidence type="ECO:0000256" key="2">
    <source>
        <dbReference type="ARBA" id="ARBA00022741"/>
    </source>
</evidence>
<gene>
    <name evidence="7" type="ORF">J2S35_000228</name>
</gene>
<dbReference type="EMBL" id="JAVDUI010000001">
    <property type="protein sequence ID" value="MDR6891288.1"/>
    <property type="molecule type" value="Genomic_DNA"/>
</dbReference>
<proteinExistence type="predicted"/>
<dbReference type="AlphaFoldDB" id="A0AAE3YCB4"/>
<sequence>MTAGGLALRLAPGGTVEARNGLLRLTPGEVLRIILDVAEGLTALHRAGFVHGDLHPGNILLDADGRAVVGDLGSARRIGDTAAPRWAADGFLPAAPGDGPADDVYGLGALAWRLAVGAVPGPEASRPPLAAVLPSLARLSRLVDDSLADDARRRPGLEAWRRAAARGAATRVAGVGWAGVPQASSSFTTEPLPAPGERRRER</sequence>
<comment type="caution">
    <text evidence="7">The sequence shown here is derived from an EMBL/GenBank/DDBJ whole genome shotgun (WGS) entry which is preliminary data.</text>
</comment>